<accession>A0A226MA87</accession>
<feature type="signal peptide" evidence="4">
    <location>
        <begin position="1"/>
        <end position="26"/>
    </location>
</feature>
<dbReference type="CDD" id="cd05716">
    <property type="entry name" value="IgV_pIgR_like"/>
    <property type="match status" value="1"/>
</dbReference>
<evidence type="ECO:0000256" key="3">
    <source>
        <dbReference type="ARBA" id="ARBA00023136"/>
    </source>
</evidence>
<dbReference type="InterPro" id="IPR013783">
    <property type="entry name" value="Ig-like_fold"/>
</dbReference>
<dbReference type="Gene3D" id="2.60.40.10">
    <property type="entry name" value="Immunoglobulins"/>
    <property type="match status" value="1"/>
</dbReference>
<feature type="non-terminal residue" evidence="6">
    <location>
        <position position="123"/>
    </location>
</feature>
<dbReference type="GO" id="GO:0005886">
    <property type="term" value="C:plasma membrane"/>
    <property type="evidence" value="ECO:0007669"/>
    <property type="project" value="TreeGrafter"/>
</dbReference>
<dbReference type="Proteomes" id="UP000198323">
    <property type="component" value="Unassembled WGS sequence"/>
</dbReference>
<keyword evidence="3" id="KW-0472">Membrane</keyword>
<sequence>MGIRPGWGWLLLPACQALLVPREVGGQEGETLSLRCWYARGYEGYNKYWCRGAARASCRKVVETAGIEVPVRNGRVSIADNRLFCVVLLTVEELSREDAGSYWCGVERAGRDIMGPVTLTVRA</sequence>
<dbReference type="GO" id="GO:0004888">
    <property type="term" value="F:transmembrane signaling receptor activity"/>
    <property type="evidence" value="ECO:0007669"/>
    <property type="project" value="TreeGrafter"/>
</dbReference>
<dbReference type="Pfam" id="PF07686">
    <property type="entry name" value="V-set"/>
    <property type="match status" value="1"/>
</dbReference>
<feature type="domain" description="Ig-like" evidence="5">
    <location>
        <begin position="13"/>
        <end position="120"/>
    </location>
</feature>
<gene>
    <name evidence="6" type="ORF">ASZ78_008684</name>
</gene>
<comment type="subcellular location">
    <subcellularLocation>
        <location evidence="1">Membrane</location>
    </subcellularLocation>
</comment>
<keyword evidence="4" id="KW-0732">Signal</keyword>
<dbReference type="PANTHER" id="PTHR11860">
    <property type="entry name" value="POLYMERIC-IMMUNOGLOBULIN RECEPTOR"/>
    <property type="match status" value="1"/>
</dbReference>
<dbReference type="SUPFAM" id="SSF48726">
    <property type="entry name" value="Immunoglobulin"/>
    <property type="match status" value="1"/>
</dbReference>
<comment type="caution">
    <text evidence="6">The sequence shown here is derived from an EMBL/GenBank/DDBJ whole genome shotgun (WGS) entry which is preliminary data.</text>
</comment>
<dbReference type="AlphaFoldDB" id="A0A226MA87"/>
<proteinExistence type="predicted"/>
<evidence type="ECO:0000256" key="4">
    <source>
        <dbReference type="SAM" id="SignalP"/>
    </source>
</evidence>
<dbReference type="InterPro" id="IPR013106">
    <property type="entry name" value="Ig_V-set"/>
</dbReference>
<keyword evidence="7" id="KW-1185">Reference proteome</keyword>
<dbReference type="PANTHER" id="PTHR11860:SF87">
    <property type="entry name" value="CMRF35-LIKE MOLECULE 8"/>
    <property type="match status" value="1"/>
</dbReference>
<evidence type="ECO:0000313" key="7">
    <source>
        <dbReference type="Proteomes" id="UP000198323"/>
    </source>
</evidence>
<organism evidence="6 7">
    <name type="scientific">Callipepla squamata</name>
    <name type="common">Scaled quail</name>
    <dbReference type="NCBI Taxonomy" id="9009"/>
    <lineage>
        <taxon>Eukaryota</taxon>
        <taxon>Metazoa</taxon>
        <taxon>Chordata</taxon>
        <taxon>Craniata</taxon>
        <taxon>Vertebrata</taxon>
        <taxon>Euteleostomi</taxon>
        <taxon>Archelosauria</taxon>
        <taxon>Archosauria</taxon>
        <taxon>Dinosauria</taxon>
        <taxon>Saurischia</taxon>
        <taxon>Theropoda</taxon>
        <taxon>Coelurosauria</taxon>
        <taxon>Aves</taxon>
        <taxon>Neognathae</taxon>
        <taxon>Galloanserae</taxon>
        <taxon>Galliformes</taxon>
        <taxon>Odontophoridae</taxon>
        <taxon>Callipepla</taxon>
    </lineage>
</organism>
<protein>
    <recommendedName>
        <fullName evidence="5">Ig-like domain-containing protein</fullName>
    </recommendedName>
</protein>
<dbReference type="InterPro" id="IPR007110">
    <property type="entry name" value="Ig-like_dom"/>
</dbReference>
<name>A0A226MA87_CALSU</name>
<dbReference type="InterPro" id="IPR003599">
    <property type="entry name" value="Ig_sub"/>
</dbReference>
<evidence type="ECO:0000256" key="1">
    <source>
        <dbReference type="ARBA" id="ARBA00004370"/>
    </source>
</evidence>
<dbReference type="SMART" id="SM00409">
    <property type="entry name" value="IG"/>
    <property type="match status" value="1"/>
</dbReference>
<feature type="chain" id="PRO_5013279824" description="Ig-like domain-containing protein" evidence="4">
    <location>
        <begin position="27"/>
        <end position="123"/>
    </location>
</feature>
<dbReference type="PROSITE" id="PS50835">
    <property type="entry name" value="IG_LIKE"/>
    <property type="match status" value="1"/>
</dbReference>
<evidence type="ECO:0000259" key="5">
    <source>
        <dbReference type="PROSITE" id="PS50835"/>
    </source>
</evidence>
<dbReference type="OrthoDB" id="8920197at2759"/>
<keyword evidence="2" id="KW-0812">Transmembrane</keyword>
<reference evidence="6 7" key="1">
    <citation type="submission" date="2016-07" db="EMBL/GenBank/DDBJ databases">
        <title>Disparate Historic Effective Population Sizes Predicted by Modern Levels of Genome Diversity for the Scaled Quail (Callipepla squamata) and the Northern Bobwhite (Colinus virginianus): Inferences from First and Second Generation Draft Genome Assemblies for Sympatric New World Quail.</title>
        <authorList>
            <person name="Oldeschulte D.L."/>
            <person name="Halley Y.A."/>
            <person name="Bhattarai E.K."/>
            <person name="Brashear W.A."/>
            <person name="Hill J."/>
            <person name="Metz R.P."/>
            <person name="Johnson C.D."/>
            <person name="Rollins D."/>
            <person name="Peterson M.J."/>
            <person name="Bickhart D.M."/>
            <person name="Decker J.E."/>
            <person name="Seabury C.M."/>
        </authorList>
    </citation>
    <scope>NUCLEOTIDE SEQUENCE [LARGE SCALE GENOMIC DNA]</scope>
    <source>
        <strain evidence="6 7">Texas</strain>
        <tissue evidence="6">Leg muscle</tissue>
    </source>
</reference>
<evidence type="ECO:0000256" key="2">
    <source>
        <dbReference type="ARBA" id="ARBA00022692"/>
    </source>
</evidence>
<dbReference type="STRING" id="9009.A0A226MA87"/>
<dbReference type="InterPro" id="IPR050671">
    <property type="entry name" value="CD300_family_receptors"/>
</dbReference>
<dbReference type="InterPro" id="IPR036179">
    <property type="entry name" value="Ig-like_dom_sf"/>
</dbReference>
<evidence type="ECO:0000313" key="6">
    <source>
        <dbReference type="EMBL" id="OXB52160.1"/>
    </source>
</evidence>
<dbReference type="EMBL" id="MCFN01004940">
    <property type="protein sequence ID" value="OXB52160.1"/>
    <property type="molecule type" value="Genomic_DNA"/>
</dbReference>